<keyword evidence="2" id="KW-1133">Transmembrane helix</keyword>
<feature type="compositionally biased region" description="Polar residues" evidence="1">
    <location>
        <begin position="598"/>
        <end position="610"/>
    </location>
</feature>
<evidence type="ECO:0000313" key="3">
    <source>
        <dbReference type="EMBL" id="PFH49307.1"/>
    </source>
</evidence>
<feature type="transmembrane region" description="Helical" evidence="2">
    <location>
        <begin position="427"/>
        <end position="453"/>
    </location>
</feature>
<dbReference type="Proteomes" id="UP000242287">
    <property type="component" value="Unassembled WGS sequence"/>
</dbReference>
<feature type="transmembrane region" description="Helical" evidence="2">
    <location>
        <begin position="311"/>
        <end position="333"/>
    </location>
</feature>
<feature type="region of interest" description="Disordered" evidence="1">
    <location>
        <begin position="632"/>
        <end position="757"/>
    </location>
</feature>
<dbReference type="AlphaFoldDB" id="A0A2A9NM21"/>
<feature type="region of interest" description="Disordered" evidence="1">
    <location>
        <begin position="590"/>
        <end position="610"/>
    </location>
</feature>
<proteinExistence type="predicted"/>
<feature type="transmembrane region" description="Helical" evidence="2">
    <location>
        <begin position="30"/>
        <end position="52"/>
    </location>
</feature>
<feature type="compositionally biased region" description="Polar residues" evidence="1">
    <location>
        <begin position="735"/>
        <end position="757"/>
    </location>
</feature>
<organism evidence="3 4">
    <name type="scientific">Amanita thiersii Skay4041</name>
    <dbReference type="NCBI Taxonomy" id="703135"/>
    <lineage>
        <taxon>Eukaryota</taxon>
        <taxon>Fungi</taxon>
        <taxon>Dikarya</taxon>
        <taxon>Basidiomycota</taxon>
        <taxon>Agaricomycotina</taxon>
        <taxon>Agaricomycetes</taxon>
        <taxon>Agaricomycetidae</taxon>
        <taxon>Agaricales</taxon>
        <taxon>Pluteineae</taxon>
        <taxon>Amanitaceae</taxon>
        <taxon>Amanita</taxon>
    </lineage>
</organism>
<evidence type="ECO:0000256" key="2">
    <source>
        <dbReference type="SAM" id="Phobius"/>
    </source>
</evidence>
<dbReference type="InterPro" id="IPR023298">
    <property type="entry name" value="ATPase_P-typ_TM_dom_sf"/>
</dbReference>
<feature type="region of interest" description="Disordered" evidence="1">
    <location>
        <begin position="189"/>
        <end position="208"/>
    </location>
</feature>
<dbReference type="OrthoDB" id="2684482at2759"/>
<accession>A0A2A9NM21</accession>
<evidence type="ECO:0000313" key="4">
    <source>
        <dbReference type="Proteomes" id="UP000242287"/>
    </source>
</evidence>
<feature type="transmembrane region" description="Helical" evidence="2">
    <location>
        <begin position="394"/>
        <end position="415"/>
    </location>
</feature>
<evidence type="ECO:0000256" key="1">
    <source>
        <dbReference type="SAM" id="MobiDB-lite"/>
    </source>
</evidence>
<dbReference type="PANTHER" id="PTHR34391:SF2">
    <property type="entry name" value="TRP C-TERMINAL DOMAIN-CONTAINING PROTEIN"/>
    <property type="match status" value="1"/>
</dbReference>
<keyword evidence="2" id="KW-0472">Membrane</keyword>
<dbReference type="PANTHER" id="PTHR34391">
    <property type="entry name" value="UPF0658 GOLGI APPARATUS MEMBRANE PROTEIN C1952.10C-RELATED"/>
    <property type="match status" value="1"/>
</dbReference>
<dbReference type="SUPFAM" id="SSF81665">
    <property type="entry name" value="Calcium ATPase, transmembrane domain M"/>
    <property type="match status" value="1"/>
</dbReference>
<keyword evidence="2" id="KW-0812">Transmembrane</keyword>
<dbReference type="InterPro" id="IPR040410">
    <property type="entry name" value="UPF0658_Golgi"/>
</dbReference>
<feature type="transmembrane region" description="Helical" evidence="2">
    <location>
        <begin position="459"/>
        <end position="481"/>
    </location>
</feature>
<name>A0A2A9NM21_9AGAR</name>
<protein>
    <submittedName>
        <fullName evidence="3">Uncharacterized protein</fullName>
    </submittedName>
</protein>
<dbReference type="GO" id="GO:0005794">
    <property type="term" value="C:Golgi apparatus"/>
    <property type="evidence" value="ECO:0007669"/>
    <property type="project" value="TreeGrafter"/>
</dbReference>
<keyword evidence="4" id="KW-1185">Reference proteome</keyword>
<feature type="transmembrane region" description="Helical" evidence="2">
    <location>
        <begin position="354"/>
        <end position="379"/>
    </location>
</feature>
<gene>
    <name evidence="3" type="ORF">AMATHDRAFT_63440</name>
</gene>
<reference evidence="3 4" key="1">
    <citation type="submission" date="2014-02" db="EMBL/GenBank/DDBJ databases">
        <title>Transposable element dynamics among asymbiotic and ectomycorrhizal Amanita fungi.</title>
        <authorList>
            <consortium name="DOE Joint Genome Institute"/>
            <person name="Hess J."/>
            <person name="Skrede I."/>
            <person name="Wolfe B."/>
            <person name="LaButti K."/>
            <person name="Ohm R.A."/>
            <person name="Grigoriev I.V."/>
            <person name="Pringle A."/>
        </authorList>
    </citation>
    <scope>NUCLEOTIDE SEQUENCE [LARGE SCALE GENOMIC DNA]</scope>
    <source>
        <strain evidence="3 4">SKay4041</strain>
    </source>
</reference>
<dbReference type="STRING" id="703135.A0A2A9NM21"/>
<dbReference type="EMBL" id="KZ302033">
    <property type="protein sequence ID" value="PFH49307.1"/>
    <property type="molecule type" value="Genomic_DNA"/>
</dbReference>
<sequence>MRLREFRMKTLGVSRAKVVYTRITLNPYTLVYFLLAFISCIILVVLQAITFADNTKAVALLSNTISKANVTQGLPVIIEGTLQYCDRLPDQQSARCTPVTNSSTGASLTGNNGGQGSSGTFLDWKRHTMPVHVSNRVTLPDSHLHYHLSRLRSSRALLVSHGIRIRDTRHAAYDVWRLKRGIGNINSNALASGATPPNKPPITKPTSTQNQNCAKALRWLQERLGDERREDIVTLCYYLWLFSLSLVTILSESLPHLGAGLLGHIFSTAWTAYRVSSSYHLMQIYQGDIIMSVCNNVDPLADWWKLRNEHAIPILMANATTLAIMLFLSYKLYKIYNTQTFALVGPSPGIERMLKFVLLFYVSLQLTGFMTLASSAIWIDKVTRGNIRYLARHIEWYLAAFVIILILVLPWLFLGWKFIRRECKWRFVLFCIISVILLTTSTVMFWSALYRFIFTTWPFFATITVTAYIFVIISSILAIWCRFKFGQGLAHYLQVSSALESIDFPPVYFSKEGDTESGSSSPTTRAGAVKHNTYTIAFPTTTRQDPAPAPPRDLTLVRNSVFTSNNWSTLKLSSSLPLFSEMAGGNGVENGAGPAPSMVSTRTPSVISSATRRMKKQLYRKSGMSVKQLSLLVGGSTKEPRAANNTNNTRLDGNDDTKNDGVNGDGGIDMIGGNRDRHDDVHGTGDEHDGAEMELVEIPTEPPPTLDVPTGSHSFRKSSGRPIRPLPRIPVLPSFESSGPISPPQTVTGSRGENNEV</sequence>
<feature type="compositionally biased region" description="Basic and acidic residues" evidence="1">
    <location>
        <begin position="674"/>
        <end position="691"/>
    </location>
</feature>